<proteinExistence type="predicted"/>
<accession>A0A0V0GFQ3</accession>
<protein>
    <submittedName>
        <fullName evidence="3">Putative CLAVATA3/ESR (CLE)-related protein 8-like</fullName>
    </submittedName>
</protein>
<feature type="chain" id="PRO_5006865315" evidence="2">
    <location>
        <begin position="26"/>
        <end position="76"/>
    </location>
</feature>
<feature type="signal peptide" evidence="2">
    <location>
        <begin position="1"/>
        <end position="25"/>
    </location>
</feature>
<feature type="region of interest" description="Disordered" evidence="1">
    <location>
        <begin position="56"/>
        <end position="76"/>
    </location>
</feature>
<organism evidence="3">
    <name type="scientific">Solanum chacoense</name>
    <name type="common">Chaco potato</name>
    <dbReference type="NCBI Taxonomy" id="4108"/>
    <lineage>
        <taxon>Eukaryota</taxon>
        <taxon>Viridiplantae</taxon>
        <taxon>Streptophyta</taxon>
        <taxon>Embryophyta</taxon>
        <taxon>Tracheophyta</taxon>
        <taxon>Spermatophyta</taxon>
        <taxon>Magnoliopsida</taxon>
        <taxon>eudicotyledons</taxon>
        <taxon>Gunneridae</taxon>
        <taxon>Pentapetalae</taxon>
        <taxon>asterids</taxon>
        <taxon>lamiids</taxon>
        <taxon>Solanales</taxon>
        <taxon>Solanaceae</taxon>
        <taxon>Solanoideae</taxon>
        <taxon>Solaneae</taxon>
        <taxon>Solanum</taxon>
    </lineage>
</organism>
<evidence type="ECO:0000313" key="3">
    <source>
        <dbReference type="EMBL" id="JAP06746.1"/>
    </source>
</evidence>
<evidence type="ECO:0000256" key="1">
    <source>
        <dbReference type="SAM" id="MobiDB-lite"/>
    </source>
</evidence>
<evidence type="ECO:0000256" key="2">
    <source>
        <dbReference type="SAM" id="SignalP"/>
    </source>
</evidence>
<name>A0A0V0GFQ3_SOLCH</name>
<sequence>MKRFNLLLLFTFVLLLVSTSIPIEAIRVKNLSIKSMKTKEIFRSLSELRTSENFRSSLREVPTGPDPLHHRTPPKL</sequence>
<keyword evidence="2" id="KW-0732">Signal</keyword>
<dbReference type="AlphaFoldDB" id="A0A0V0GFQ3"/>
<reference evidence="3" key="1">
    <citation type="submission" date="2015-12" db="EMBL/GenBank/DDBJ databases">
        <title>Gene expression during late stages of embryo sac development: a critical building block for successful pollen-pistil interactions.</title>
        <authorList>
            <person name="Liu Y."/>
            <person name="Joly V."/>
            <person name="Sabar M."/>
            <person name="Matton D.P."/>
        </authorList>
    </citation>
    <scope>NUCLEOTIDE SEQUENCE</scope>
</reference>
<dbReference type="EMBL" id="GEDG01040371">
    <property type="protein sequence ID" value="JAP06746.1"/>
    <property type="molecule type" value="Transcribed_RNA"/>
</dbReference>